<dbReference type="SUPFAM" id="SSF50621">
    <property type="entry name" value="Alanine racemase C-terminal domain-like"/>
    <property type="match status" value="1"/>
</dbReference>
<dbReference type="AlphaFoldDB" id="A0A1G2D431"/>
<dbReference type="Pfam" id="PF00842">
    <property type="entry name" value="Ala_racemase_C"/>
    <property type="match status" value="1"/>
</dbReference>
<accession>A0A1G2D431</accession>
<comment type="caution">
    <text evidence="8">The sequence shown here is derived from an EMBL/GenBank/DDBJ whole genome shotgun (WGS) entry which is preliminary data.</text>
</comment>
<dbReference type="UniPathway" id="UPA00042">
    <property type="reaction ID" value="UER00497"/>
</dbReference>
<dbReference type="SMART" id="SM01005">
    <property type="entry name" value="Ala_racemase_C"/>
    <property type="match status" value="1"/>
</dbReference>
<dbReference type="Pfam" id="PF01168">
    <property type="entry name" value="Ala_racemase_N"/>
    <property type="match status" value="1"/>
</dbReference>
<evidence type="ECO:0000259" key="7">
    <source>
        <dbReference type="SMART" id="SM01005"/>
    </source>
</evidence>
<dbReference type="PANTHER" id="PTHR30511">
    <property type="entry name" value="ALANINE RACEMASE"/>
    <property type="match status" value="1"/>
</dbReference>
<evidence type="ECO:0000256" key="3">
    <source>
        <dbReference type="ARBA" id="ARBA00023235"/>
    </source>
</evidence>
<dbReference type="CDD" id="cd00430">
    <property type="entry name" value="PLPDE_III_AR"/>
    <property type="match status" value="1"/>
</dbReference>
<evidence type="ECO:0000313" key="9">
    <source>
        <dbReference type="Proteomes" id="UP000177996"/>
    </source>
</evidence>
<dbReference type="GO" id="GO:0005829">
    <property type="term" value="C:cytosol"/>
    <property type="evidence" value="ECO:0007669"/>
    <property type="project" value="TreeGrafter"/>
</dbReference>
<evidence type="ECO:0000256" key="4">
    <source>
        <dbReference type="HAMAP-Rule" id="MF_01201"/>
    </source>
</evidence>
<dbReference type="PRINTS" id="PR00992">
    <property type="entry name" value="ALARACEMASE"/>
</dbReference>
<dbReference type="Gene3D" id="3.20.20.10">
    <property type="entry name" value="Alanine racemase"/>
    <property type="match status" value="1"/>
</dbReference>
<dbReference type="InterPro" id="IPR001608">
    <property type="entry name" value="Ala_racemase_N"/>
</dbReference>
<comment type="catalytic activity">
    <reaction evidence="4">
        <text>L-alanine = D-alanine</text>
        <dbReference type="Rhea" id="RHEA:20249"/>
        <dbReference type="ChEBI" id="CHEBI:57416"/>
        <dbReference type="ChEBI" id="CHEBI:57972"/>
        <dbReference type="EC" id="5.1.1.1"/>
    </reaction>
</comment>
<comment type="function">
    <text evidence="4">Catalyzes the interconversion of L-alanine and D-alanine. May also act on other amino acids.</text>
</comment>
<sequence>MKKREDLRTWIEIDKKAIAHNYRTFRKLLEENEYRKSHPDILQNVRMTRTKLLAVVKSNAYGHNLLEFAPEMEKLGADWLGVDSLVEAHSARSAGVKIPVLVLGFTLPTLYDEARKNGVSITLSSFVQLERILKLKPSKVSLKIHVKVDTGMHRQGFQLNEAGRLLQMLAHRGDSLALKGVSSVRPSNTFKVEGLYTHFAEAKNPRDGDSTRRQIAEFKEWTKKFHDAGFAPICHAAATGGATLYPEAHFDMVRIGVGCYGLWPSSEAEQYLGKKIKLKPALSWRAIVSEVKHVKGGERVGYDFTERLHRDSTLAVVPVGYWHGIPRLLSGRGRVLLRGKTARIIGRVSMDMIIVDVTDIPRVVMGDEVTMIGRDGKEEIKAGEIASFAGTTHYEIVTRLNPLIKKFYL</sequence>
<feature type="domain" description="Alanine racemase C-terminal" evidence="7">
    <location>
        <begin position="281"/>
        <end position="409"/>
    </location>
</feature>
<dbReference type="InterPro" id="IPR011079">
    <property type="entry name" value="Ala_racemase_C"/>
</dbReference>
<gene>
    <name evidence="8" type="ORF">A3D65_00445</name>
</gene>
<organism evidence="8 9">
    <name type="scientific">Candidatus Lloydbacteria bacterium RIFCSPHIGHO2_02_FULL_50_13</name>
    <dbReference type="NCBI Taxonomy" id="1798661"/>
    <lineage>
        <taxon>Bacteria</taxon>
        <taxon>Candidatus Lloydiibacteriota</taxon>
    </lineage>
</organism>
<dbReference type="STRING" id="1798661.A3D65_00445"/>
<name>A0A1G2D431_9BACT</name>
<dbReference type="Proteomes" id="UP000177996">
    <property type="component" value="Unassembled WGS sequence"/>
</dbReference>
<dbReference type="HAMAP" id="MF_01201">
    <property type="entry name" value="Ala_racemase"/>
    <property type="match status" value="1"/>
</dbReference>
<dbReference type="InterPro" id="IPR000821">
    <property type="entry name" value="Ala_racemase"/>
</dbReference>
<dbReference type="InterPro" id="IPR009006">
    <property type="entry name" value="Ala_racemase/Decarboxylase_C"/>
</dbReference>
<feature type="modified residue" description="N6-(pyridoxal phosphate)lysine" evidence="4 5">
    <location>
        <position position="57"/>
    </location>
</feature>
<evidence type="ECO:0000256" key="2">
    <source>
        <dbReference type="ARBA" id="ARBA00022898"/>
    </source>
</evidence>
<keyword evidence="2 4" id="KW-0663">Pyridoxal phosphate</keyword>
<evidence type="ECO:0000256" key="5">
    <source>
        <dbReference type="PIRSR" id="PIRSR600821-50"/>
    </source>
</evidence>
<dbReference type="GO" id="GO:0030632">
    <property type="term" value="P:D-alanine biosynthetic process"/>
    <property type="evidence" value="ECO:0007669"/>
    <property type="project" value="UniProtKB-UniRule"/>
</dbReference>
<dbReference type="PANTHER" id="PTHR30511:SF0">
    <property type="entry name" value="ALANINE RACEMASE, CATABOLIC-RELATED"/>
    <property type="match status" value="1"/>
</dbReference>
<dbReference type="GO" id="GO:0030170">
    <property type="term" value="F:pyridoxal phosphate binding"/>
    <property type="evidence" value="ECO:0007669"/>
    <property type="project" value="UniProtKB-UniRule"/>
</dbReference>
<dbReference type="GO" id="GO:0008784">
    <property type="term" value="F:alanine racemase activity"/>
    <property type="evidence" value="ECO:0007669"/>
    <property type="project" value="UniProtKB-UniRule"/>
</dbReference>
<dbReference type="EMBL" id="MHLL01000037">
    <property type="protein sequence ID" value="OGZ08343.1"/>
    <property type="molecule type" value="Genomic_DNA"/>
</dbReference>
<feature type="active site" description="Proton acceptor; specific for D-alanine" evidence="4">
    <location>
        <position position="57"/>
    </location>
</feature>
<comment type="similarity">
    <text evidence="4">Belongs to the alanine racemase family.</text>
</comment>
<evidence type="ECO:0000256" key="1">
    <source>
        <dbReference type="ARBA" id="ARBA00001933"/>
    </source>
</evidence>
<evidence type="ECO:0000313" key="8">
    <source>
        <dbReference type="EMBL" id="OGZ08343.1"/>
    </source>
</evidence>
<dbReference type="Gene3D" id="2.40.37.10">
    <property type="entry name" value="Lyase, Ornithine Decarboxylase, Chain A, domain 1"/>
    <property type="match status" value="1"/>
</dbReference>
<feature type="active site" description="Proton acceptor; specific for L-alanine" evidence="4">
    <location>
        <position position="302"/>
    </location>
</feature>
<feature type="binding site" evidence="4 6">
    <location>
        <position position="154"/>
    </location>
    <ligand>
        <name>substrate</name>
    </ligand>
</feature>
<comment type="pathway">
    <text evidence="4">Amino-acid biosynthesis; D-alanine biosynthesis; D-alanine from L-alanine: step 1/1.</text>
</comment>
<dbReference type="EC" id="5.1.1.1" evidence="4"/>
<dbReference type="NCBIfam" id="TIGR00492">
    <property type="entry name" value="alr"/>
    <property type="match status" value="1"/>
</dbReference>
<proteinExistence type="inferred from homology"/>
<dbReference type="InterPro" id="IPR029066">
    <property type="entry name" value="PLP-binding_barrel"/>
</dbReference>
<feature type="binding site" evidence="4 6">
    <location>
        <position position="350"/>
    </location>
    <ligand>
        <name>substrate</name>
    </ligand>
</feature>
<protein>
    <recommendedName>
        <fullName evidence="4">Alanine racemase</fullName>
        <ecNumber evidence="4">5.1.1.1</ecNumber>
    </recommendedName>
</protein>
<keyword evidence="3 4" id="KW-0413">Isomerase</keyword>
<evidence type="ECO:0000256" key="6">
    <source>
        <dbReference type="PIRSR" id="PIRSR600821-52"/>
    </source>
</evidence>
<reference evidence="8 9" key="1">
    <citation type="journal article" date="2016" name="Nat. Commun.">
        <title>Thousands of microbial genomes shed light on interconnected biogeochemical processes in an aquifer system.</title>
        <authorList>
            <person name="Anantharaman K."/>
            <person name="Brown C.T."/>
            <person name="Hug L.A."/>
            <person name="Sharon I."/>
            <person name="Castelle C.J."/>
            <person name="Probst A.J."/>
            <person name="Thomas B.C."/>
            <person name="Singh A."/>
            <person name="Wilkins M.J."/>
            <person name="Karaoz U."/>
            <person name="Brodie E.L."/>
            <person name="Williams K.H."/>
            <person name="Hubbard S.S."/>
            <person name="Banfield J.F."/>
        </authorList>
    </citation>
    <scope>NUCLEOTIDE SEQUENCE [LARGE SCALE GENOMIC DNA]</scope>
</reference>
<dbReference type="SUPFAM" id="SSF51419">
    <property type="entry name" value="PLP-binding barrel"/>
    <property type="match status" value="1"/>
</dbReference>
<comment type="cofactor">
    <cofactor evidence="1 4 5">
        <name>pyridoxal 5'-phosphate</name>
        <dbReference type="ChEBI" id="CHEBI:597326"/>
    </cofactor>
</comment>